<organism evidence="14 15">
    <name type="scientific">Phrynocephalus forsythii</name>
    <dbReference type="NCBI Taxonomy" id="171643"/>
    <lineage>
        <taxon>Eukaryota</taxon>
        <taxon>Metazoa</taxon>
        <taxon>Chordata</taxon>
        <taxon>Craniata</taxon>
        <taxon>Vertebrata</taxon>
        <taxon>Euteleostomi</taxon>
        <taxon>Lepidosauria</taxon>
        <taxon>Squamata</taxon>
        <taxon>Bifurcata</taxon>
        <taxon>Unidentata</taxon>
        <taxon>Episquamata</taxon>
        <taxon>Toxicofera</taxon>
        <taxon>Iguania</taxon>
        <taxon>Acrodonta</taxon>
        <taxon>Agamidae</taxon>
        <taxon>Agaminae</taxon>
        <taxon>Phrynocephalus</taxon>
    </lineage>
</organism>
<comment type="subcellular location">
    <subcellularLocation>
        <location evidence="9">Cytoplasmic vesicle</location>
        <location evidence="9">COPI-coated vesicle</location>
    </subcellularLocation>
    <subcellularLocation>
        <location evidence="3">Endoplasmic reticulum-Golgi intermediate compartment</location>
    </subcellularLocation>
    <subcellularLocation>
        <location evidence="1">Endosome</location>
    </subcellularLocation>
    <subcellularLocation>
        <location evidence="2">Lysosome</location>
    </subcellularLocation>
</comment>
<dbReference type="OrthoDB" id="408631at2759"/>
<sequence length="210" mass="23741">MAPAEEDMGPEEVCKELDQLVLQLFDALEMLQTKRKAFNSLIEQGWFCLSKSRYAMGNKSVSTLQYGPQMTPLVWVKTSEKEKSQVEFVVVSEEEVRPSKAEHGATVEEVGPSDQGLRRRKGLEKPEGLHPAAEAAAQTAAKSEHHDPLSWFGILVPQSLRQAQRTFREGIHLAAEIASLQSEIETIRRRYRRLLERKHGCVAREKEICS</sequence>
<dbReference type="PANTHER" id="PTHR31996">
    <property type="entry name" value="COILED-COIL DOMAIN-CONTAINING PROTEIN 115"/>
    <property type="match status" value="1"/>
</dbReference>
<evidence type="ECO:0000256" key="4">
    <source>
        <dbReference type="ARBA" id="ARBA00022753"/>
    </source>
</evidence>
<proteinExistence type="predicted"/>
<evidence type="ECO:0000256" key="9">
    <source>
        <dbReference type="ARBA" id="ARBA00046287"/>
    </source>
</evidence>
<evidence type="ECO:0000256" key="13">
    <source>
        <dbReference type="SAM" id="MobiDB-lite"/>
    </source>
</evidence>
<comment type="caution">
    <text evidence="14">The sequence shown here is derived from an EMBL/GenBank/DDBJ whole genome shotgun (WGS) entry which is preliminary data.</text>
</comment>
<dbReference type="GO" id="GO:0070072">
    <property type="term" value="P:vacuolar proton-transporting V-type ATPase complex assembly"/>
    <property type="evidence" value="ECO:0007669"/>
    <property type="project" value="InterPro"/>
</dbReference>
<evidence type="ECO:0000256" key="6">
    <source>
        <dbReference type="ARBA" id="ARBA00023054"/>
    </source>
</evidence>
<feature type="region of interest" description="Disordered" evidence="13">
    <location>
        <begin position="99"/>
        <end position="120"/>
    </location>
</feature>
<evidence type="ECO:0000256" key="8">
    <source>
        <dbReference type="ARBA" id="ARBA00023329"/>
    </source>
</evidence>
<dbReference type="GO" id="GO:0005764">
    <property type="term" value="C:lysosome"/>
    <property type="evidence" value="ECO:0007669"/>
    <property type="project" value="UniProtKB-SubCell"/>
</dbReference>
<reference evidence="14" key="1">
    <citation type="journal article" date="2023" name="DNA Res.">
        <title>Chromosome-level genome assembly of Phrynocephalus forsythii using third-generation DNA sequencing and Hi-C analysis.</title>
        <authorList>
            <person name="Qi Y."/>
            <person name="Zhao W."/>
            <person name="Zhao Y."/>
            <person name="Niu C."/>
            <person name="Cao S."/>
            <person name="Zhang Y."/>
        </authorList>
    </citation>
    <scope>NUCLEOTIDE SEQUENCE</scope>
    <source>
        <tissue evidence="14">Muscle</tissue>
    </source>
</reference>
<dbReference type="Pfam" id="PF21730">
    <property type="entry name" value="Vma22_CCDC115"/>
    <property type="match status" value="1"/>
</dbReference>
<comment type="subunit">
    <text evidence="10">Accessory component of the multisubunit proton-transporting vacuolar (V)-ATPase protein pump.</text>
</comment>
<dbReference type="GO" id="GO:0030137">
    <property type="term" value="C:COPI-coated vesicle"/>
    <property type="evidence" value="ECO:0007669"/>
    <property type="project" value="UniProtKB-SubCell"/>
</dbReference>
<dbReference type="FunFam" id="1.10.287.3240:FF:000005">
    <property type="entry name" value="coiled-coil domain-containing protein 115"/>
    <property type="match status" value="1"/>
</dbReference>
<evidence type="ECO:0000256" key="1">
    <source>
        <dbReference type="ARBA" id="ARBA00004177"/>
    </source>
</evidence>
<protein>
    <recommendedName>
        <fullName evidence="11">Vacuolar ATPase assembly protein VMA22</fullName>
    </recommendedName>
    <alternativeName>
        <fullName evidence="12">Coiled-coil domain-containing protein 115</fullName>
    </alternativeName>
</protein>
<evidence type="ECO:0000256" key="5">
    <source>
        <dbReference type="ARBA" id="ARBA00022824"/>
    </source>
</evidence>
<dbReference type="InterPro" id="IPR040357">
    <property type="entry name" value="Vma22/CCDC115"/>
</dbReference>
<keyword evidence="6" id="KW-0175">Coiled coil</keyword>
<evidence type="ECO:0000313" key="14">
    <source>
        <dbReference type="EMBL" id="KAJ7317580.1"/>
    </source>
</evidence>
<keyword evidence="4" id="KW-0967">Endosome</keyword>
<accession>A0A9Q1AXR2</accession>
<dbReference type="Gene3D" id="1.10.287.3240">
    <property type="match status" value="1"/>
</dbReference>
<gene>
    <name evidence="14" type="ORF">JRQ81_003742</name>
</gene>
<evidence type="ECO:0000256" key="3">
    <source>
        <dbReference type="ARBA" id="ARBA00004399"/>
    </source>
</evidence>
<dbReference type="Proteomes" id="UP001142489">
    <property type="component" value="Unassembled WGS sequence"/>
</dbReference>
<dbReference type="AlphaFoldDB" id="A0A9Q1AXR2"/>
<evidence type="ECO:0000313" key="15">
    <source>
        <dbReference type="Proteomes" id="UP001142489"/>
    </source>
</evidence>
<dbReference type="PANTHER" id="PTHR31996:SF2">
    <property type="entry name" value="COILED-COIL DOMAIN-CONTAINING PROTEIN 115"/>
    <property type="match status" value="1"/>
</dbReference>
<evidence type="ECO:0000256" key="7">
    <source>
        <dbReference type="ARBA" id="ARBA00023228"/>
    </source>
</evidence>
<keyword evidence="7" id="KW-0458">Lysosome</keyword>
<keyword evidence="5" id="KW-0256">Endoplasmic reticulum</keyword>
<evidence type="ECO:0000256" key="11">
    <source>
        <dbReference type="ARBA" id="ARBA00093634"/>
    </source>
</evidence>
<dbReference type="GO" id="GO:0005768">
    <property type="term" value="C:endosome"/>
    <property type="evidence" value="ECO:0007669"/>
    <property type="project" value="UniProtKB-SubCell"/>
</dbReference>
<evidence type="ECO:0000256" key="2">
    <source>
        <dbReference type="ARBA" id="ARBA00004371"/>
    </source>
</evidence>
<dbReference type="GO" id="GO:0005793">
    <property type="term" value="C:endoplasmic reticulum-Golgi intermediate compartment"/>
    <property type="evidence" value="ECO:0007669"/>
    <property type="project" value="UniProtKB-SubCell"/>
</dbReference>
<evidence type="ECO:0000256" key="10">
    <source>
        <dbReference type="ARBA" id="ARBA00064380"/>
    </source>
</evidence>
<dbReference type="GO" id="GO:0051082">
    <property type="term" value="F:unfolded protein binding"/>
    <property type="evidence" value="ECO:0007669"/>
    <property type="project" value="TreeGrafter"/>
</dbReference>
<keyword evidence="15" id="KW-1185">Reference proteome</keyword>
<evidence type="ECO:0000256" key="12">
    <source>
        <dbReference type="ARBA" id="ARBA00093646"/>
    </source>
</evidence>
<dbReference type="EMBL" id="JAPFRF010000011">
    <property type="protein sequence ID" value="KAJ7317580.1"/>
    <property type="molecule type" value="Genomic_DNA"/>
</dbReference>
<keyword evidence="8" id="KW-0968">Cytoplasmic vesicle</keyword>
<name>A0A9Q1AXR2_9SAUR</name>